<dbReference type="InterPro" id="IPR029032">
    <property type="entry name" value="AhpD-like"/>
</dbReference>
<dbReference type="Proteomes" id="UP000093795">
    <property type="component" value="Unassembled WGS sequence"/>
</dbReference>
<dbReference type="Pfam" id="PF02627">
    <property type="entry name" value="CMD"/>
    <property type="match status" value="1"/>
</dbReference>
<name>A0A1A3BGT8_MYCAS</name>
<dbReference type="GO" id="GO:0051920">
    <property type="term" value="F:peroxiredoxin activity"/>
    <property type="evidence" value="ECO:0007669"/>
    <property type="project" value="InterPro"/>
</dbReference>
<dbReference type="SUPFAM" id="SSF69118">
    <property type="entry name" value="AhpD-like"/>
    <property type="match status" value="1"/>
</dbReference>
<protein>
    <submittedName>
        <fullName evidence="2">Alkylhydroperoxidase AhpD family core domain-containing protein</fullName>
    </submittedName>
</protein>
<dbReference type="NCBIfam" id="TIGR00778">
    <property type="entry name" value="ahpD_dom"/>
    <property type="match status" value="1"/>
</dbReference>
<sequence length="191" mass="20804">MRLQVLDGGHPPHIKALFGVIRLVSRHPVVDAVKLAFYRRDFYGGGELTHEAMRGASEWSVGDRELMAAVVSQANDCPFCVAAHTATSRQWYQNDAKVAATLEDLDAAPIGAPLRETLRLLGKLAREHRVDAGDIRTVLDAGVSAEQIEDALAVCLAFDITNRLANAFDFAIAEPAAMDAGARHLLKRGYR</sequence>
<keyword evidence="2" id="KW-0575">Peroxidase</keyword>
<reference evidence="2 3" key="1">
    <citation type="submission" date="2016-06" db="EMBL/GenBank/DDBJ databases">
        <authorList>
            <person name="Kjaerup R.B."/>
            <person name="Dalgaard T.S."/>
            <person name="Juul-Madsen H.R."/>
        </authorList>
    </citation>
    <scope>NUCLEOTIDE SEQUENCE [LARGE SCALE GENOMIC DNA]</scope>
    <source>
        <strain evidence="2 3">1081914.2</strain>
    </source>
</reference>
<dbReference type="EMBL" id="LZKQ01000308">
    <property type="protein sequence ID" value="OBI74249.1"/>
    <property type="molecule type" value="Genomic_DNA"/>
</dbReference>
<keyword evidence="2" id="KW-0560">Oxidoreductase</keyword>
<feature type="domain" description="Carboxymuconolactone decarboxylase-like" evidence="1">
    <location>
        <begin position="52"/>
        <end position="106"/>
    </location>
</feature>
<evidence type="ECO:0000313" key="3">
    <source>
        <dbReference type="Proteomes" id="UP000093795"/>
    </source>
</evidence>
<evidence type="ECO:0000313" key="2">
    <source>
        <dbReference type="EMBL" id="OBI74249.1"/>
    </source>
</evidence>
<evidence type="ECO:0000259" key="1">
    <source>
        <dbReference type="Pfam" id="PF02627"/>
    </source>
</evidence>
<organism evidence="2 3">
    <name type="scientific">Mycobacterium asiaticum</name>
    <dbReference type="NCBI Taxonomy" id="1790"/>
    <lineage>
        <taxon>Bacteria</taxon>
        <taxon>Bacillati</taxon>
        <taxon>Actinomycetota</taxon>
        <taxon>Actinomycetes</taxon>
        <taxon>Mycobacteriales</taxon>
        <taxon>Mycobacteriaceae</taxon>
        <taxon>Mycobacterium</taxon>
    </lineage>
</organism>
<comment type="caution">
    <text evidence="2">The sequence shown here is derived from an EMBL/GenBank/DDBJ whole genome shotgun (WGS) entry which is preliminary data.</text>
</comment>
<proteinExistence type="predicted"/>
<dbReference type="AlphaFoldDB" id="A0A1A3BGT8"/>
<dbReference type="STRING" id="1790.A5645_15555"/>
<gene>
    <name evidence="2" type="ORF">A9X01_05775</name>
</gene>
<dbReference type="RefSeq" id="WP_065123402.1">
    <property type="nucleotide sequence ID" value="NZ_LZKQ01000308.1"/>
</dbReference>
<accession>A0A1A3BGT8</accession>
<dbReference type="Gene3D" id="1.20.1290.10">
    <property type="entry name" value="AhpD-like"/>
    <property type="match status" value="1"/>
</dbReference>
<dbReference type="InterPro" id="IPR003779">
    <property type="entry name" value="CMD-like"/>
</dbReference>
<dbReference type="InterPro" id="IPR004675">
    <property type="entry name" value="AhpD_core"/>
</dbReference>
<dbReference type="OrthoDB" id="5521565at2"/>
<dbReference type="PANTHER" id="PTHR35446">
    <property type="entry name" value="SI:CH211-175M2.5"/>
    <property type="match status" value="1"/>
</dbReference>
<dbReference type="PANTHER" id="PTHR35446:SF2">
    <property type="entry name" value="CARBOXYMUCONOLACTONE DECARBOXYLASE-LIKE DOMAIN-CONTAINING PROTEIN"/>
    <property type="match status" value="1"/>
</dbReference>